<feature type="transmembrane region" description="Helical" evidence="1">
    <location>
        <begin position="21"/>
        <end position="42"/>
    </location>
</feature>
<evidence type="ECO:0000313" key="3">
    <source>
        <dbReference type="Proteomes" id="UP001212097"/>
    </source>
</evidence>
<evidence type="ECO:0000313" key="2">
    <source>
        <dbReference type="EMBL" id="WCC79554.1"/>
    </source>
</evidence>
<organism evidence="2 3">
    <name type="scientific">Cutibacterium equinum</name>
    <dbReference type="NCBI Taxonomy" id="3016342"/>
    <lineage>
        <taxon>Bacteria</taxon>
        <taxon>Bacillati</taxon>
        <taxon>Actinomycetota</taxon>
        <taxon>Actinomycetes</taxon>
        <taxon>Propionibacteriales</taxon>
        <taxon>Propionibacteriaceae</taxon>
        <taxon>Cutibacterium</taxon>
    </lineage>
</organism>
<name>A0ABY7QWW9_9ACTN</name>
<accession>A0ABY7QWW9</accession>
<feature type="transmembrane region" description="Helical" evidence="1">
    <location>
        <begin position="120"/>
        <end position="143"/>
    </location>
</feature>
<sequence length="215" mass="23555">MLKTTWRGNPSSAFGLVTPMFWMWAALAQAGAVGFAYANLLWRMGKTVDIIEHPNLWNLFTRLGVAGALRNPSVADFNFGVWILAFLLTFVFALLAFAVRSGELYFIHHMRGSQVPFLTMGNLVAVSTISVSVVVAFVGLLWLFPSNFLVSAGMYLLLIFGGLTVFLAELMLYVGLNRSGHFSKSPLVAHVLFSGVYVLVIVLAKVCLAAIWMSA</sequence>
<dbReference type="RefSeq" id="WP_271417746.1">
    <property type="nucleotide sequence ID" value="NZ_CP115668.1"/>
</dbReference>
<reference evidence="2 3" key="1">
    <citation type="submission" date="2023-01" db="EMBL/GenBank/DDBJ databases">
        <authorList>
            <person name="Lee S.H."/>
            <person name="Jung H.S."/>
            <person name="Yun J.U."/>
        </authorList>
    </citation>
    <scope>NUCLEOTIDE SEQUENCE [LARGE SCALE GENOMIC DNA]</scope>
    <source>
        <strain evidence="2 3">CBA3108</strain>
    </source>
</reference>
<dbReference type="Proteomes" id="UP001212097">
    <property type="component" value="Chromosome"/>
</dbReference>
<protein>
    <recommendedName>
        <fullName evidence="4">Yip1 domain-containing protein</fullName>
    </recommendedName>
</protein>
<feature type="transmembrane region" description="Helical" evidence="1">
    <location>
        <begin position="79"/>
        <end position="99"/>
    </location>
</feature>
<proteinExistence type="predicted"/>
<reference evidence="2 3" key="2">
    <citation type="submission" date="2023-06" db="EMBL/GenBank/DDBJ databases">
        <title>The Gram-positive Non-spore-bearing Anaerobic Bacilli of Human Feces.</title>
        <authorList>
            <person name="Eggerth A.H."/>
        </authorList>
    </citation>
    <scope>NUCLEOTIDE SEQUENCE [LARGE SCALE GENOMIC DNA]</scope>
    <source>
        <strain evidence="2 3">CBA3108</strain>
    </source>
</reference>
<feature type="transmembrane region" description="Helical" evidence="1">
    <location>
        <begin position="155"/>
        <end position="175"/>
    </location>
</feature>
<keyword evidence="1" id="KW-0812">Transmembrane</keyword>
<dbReference type="EMBL" id="CP115668">
    <property type="protein sequence ID" value="WCC79554.1"/>
    <property type="molecule type" value="Genomic_DNA"/>
</dbReference>
<feature type="transmembrane region" description="Helical" evidence="1">
    <location>
        <begin position="187"/>
        <end position="213"/>
    </location>
</feature>
<keyword evidence="1" id="KW-1133">Transmembrane helix</keyword>
<keyword evidence="1" id="KW-0472">Membrane</keyword>
<gene>
    <name evidence="2" type="ORF">O6R08_08560</name>
</gene>
<evidence type="ECO:0008006" key="4">
    <source>
        <dbReference type="Google" id="ProtNLM"/>
    </source>
</evidence>
<keyword evidence="3" id="KW-1185">Reference proteome</keyword>
<evidence type="ECO:0000256" key="1">
    <source>
        <dbReference type="SAM" id="Phobius"/>
    </source>
</evidence>